<comment type="caution">
    <text evidence="1">The sequence shown here is derived from an EMBL/GenBank/DDBJ whole genome shotgun (WGS) entry which is preliminary data.</text>
</comment>
<proteinExistence type="predicted"/>
<dbReference type="AlphaFoldDB" id="A0A3R9L773"/>
<accession>A0A3R9L773</accession>
<name>A0A3R9L773_STRCR</name>
<dbReference type="EMBL" id="RJPM01000004">
    <property type="protein sequence ID" value="RSJ76205.1"/>
    <property type="molecule type" value="Genomic_DNA"/>
</dbReference>
<gene>
    <name evidence="1" type="ORF">D8798_06590</name>
</gene>
<evidence type="ECO:0000313" key="1">
    <source>
        <dbReference type="EMBL" id="RSJ76205.1"/>
    </source>
</evidence>
<reference evidence="1 2" key="1">
    <citation type="submission" date="2018-11" db="EMBL/GenBank/DDBJ databases">
        <title>Species Designations Belie Phenotypic and Genotypic Heterogeneity in Oral Streptococci.</title>
        <authorList>
            <person name="Velsko I."/>
        </authorList>
    </citation>
    <scope>NUCLEOTIDE SEQUENCE [LARGE SCALE GENOMIC DNA]</scope>
    <source>
        <strain evidence="1 2">BCA6</strain>
    </source>
</reference>
<evidence type="ECO:0000313" key="2">
    <source>
        <dbReference type="Proteomes" id="UP000272213"/>
    </source>
</evidence>
<protein>
    <submittedName>
        <fullName evidence="1">Uncharacterized protein</fullName>
    </submittedName>
</protein>
<dbReference type="Proteomes" id="UP000272213">
    <property type="component" value="Unassembled WGS sequence"/>
</dbReference>
<organism evidence="1 2">
    <name type="scientific">Streptococcus cristatus</name>
    <dbReference type="NCBI Taxonomy" id="45634"/>
    <lineage>
        <taxon>Bacteria</taxon>
        <taxon>Bacillati</taxon>
        <taxon>Bacillota</taxon>
        <taxon>Bacilli</taxon>
        <taxon>Lactobacillales</taxon>
        <taxon>Streptococcaceae</taxon>
        <taxon>Streptococcus</taxon>
    </lineage>
</organism>
<sequence>MELNVSRLFLLLFQQIYGNIRNRLHTKIPPYSIYYSTKYRKKSQNNFYKSLYKIKNSGIIVLFNANDFIKGWFVKI</sequence>